<dbReference type="Proteomes" id="UP001332931">
    <property type="component" value="Unassembled WGS sequence"/>
</dbReference>
<accession>A0ABU7RC63</accession>
<keyword evidence="14" id="KW-1185">Reference proteome</keyword>
<name>A0ABU7RC63_9ACTN</name>
<dbReference type="InterPro" id="IPR030655">
    <property type="entry name" value="NifH/chlL_CS"/>
</dbReference>
<evidence type="ECO:0000256" key="3">
    <source>
        <dbReference type="ARBA" id="ARBA00005504"/>
    </source>
</evidence>
<evidence type="ECO:0000313" key="13">
    <source>
        <dbReference type="EMBL" id="MEE6148196.1"/>
    </source>
</evidence>
<dbReference type="CDD" id="cd02040">
    <property type="entry name" value="NifH"/>
    <property type="match status" value="1"/>
</dbReference>
<dbReference type="Gene3D" id="3.40.50.300">
    <property type="entry name" value="P-loop containing nucleotide triphosphate hydrolases"/>
    <property type="match status" value="1"/>
</dbReference>
<keyword evidence="12" id="KW-0560">Oxidoreductase</keyword>
<keyword evidence="12" id="KW-0004">4Fe-4S</keyword>
<evidence type="ECO:0000256" key="7">
    <source>
        <dbReference type="ARBA" id="ARBA00022741"/>
    </source>
</evidence>
<reference evidence="13 14" key="1">
    <citation type="submission" date="2024-01" db="EMBL/GenBank/DDBJ databases">
        <title>Description of Olsenella sp. nov., isolated from pig feces.</title>
        <authorList>
            <person name="Chang Y.-H."/>
        </authorList>
    </citation>
    <scope>NUCLEOTIDE SEQUENCE [LARGE SCALE GENOMIC DNA]</scope>
    <source>
        <strain evidence="13 14">YH-ols2223</strain>
    </source>
</reference>
<comment type="cofactor">
    <cofactor evidence="1">
        <name>[4Fe-4S] cluster</name>
        <dbReference type="ChEBI" id="CHEBI:49883"/>
    </cofactor>
</comment>
<evidence type="ECO:0000256" key="4">
    <source>
        <dbReference type="ARBA" id="ARBA00011738"/>
    </source>
</evidence>
<evidence type="ECO:0000256" key="11">
    <source>
        <dbReference type="ARBA" id="ARBA00047967"/>
    </source>
</evidence>
<dbReference type="InterPro" id="IPR000392">
    <property type="entry name" value="NifH/frxC"/>
</dbReference>
<comment type="caution">
    <text evidence="13">The sequence shown here is derived from an EMBL/GenBank/DDBJ whole genome shotgun (WGS) entry which is preliminary data.</text>
</comment>
<evidence type="ECO:0000256" key="5">
    <source>
        <dbReference type="ARBA" id="ARBA00012773"/>
    </source>
</evidence>
<evidence type="ECO:0000256" key="6">
    <source>
        <dbReference type="ARBA" id="ARBA00022723"/>
    </source>
</evidence>
<evidence type="ECO:0000256" key="12">
    <source>
        <dbReference type="RuleBase" id="RU003688"/>
    </source>
</evidence>
<dbReference type="PANTHER" id="PTHR42864:SF2">
    <property type="entry name" value="LIGHT-INDEPENDENT PROTOCHLOROPHYLLIDE REDUCTASE IRON-SULFUR ATP-BINDING PROTEIN"/>
    <property type="match status" value="1"/>
</dbReference>
<sequence length="269" mass="27791">MVKLAFYGKGGIGKSTCASNLAAIWAERGHRVLQVGCDPKADSTLLLRHGEELPTVMDLVRAGAPFSLDDVVREGFSGVMCAEAGGPLPGLGCAGRGIATALETLEEKGLYERLDPDVVIYDVLGDVVCGGFAVPMRQGYADHVLVVTSGENMAIHAAANIGLAVENFARRGYARLAGLVLNRRDVRDEDEKVAELARDLGCGVVGSLPRDAAVTDAEERGLTLMEAAPKGPMADAYRALADAIELGCGFGSGAPAEAGPAAGGVARAL</sequence>
<comment type="catalytic activity">
    <reaction evidence="11">
        <text>N2 + 8 reduced [2Fe-2S]-[ferredoxin] + 16 ATP + 16 H2O = H2 + 8 oxidized [2Fe-2S]-[ferredoxin] + 2 NH4(+) + 16 ADP + 16 phosphate + 6 H(+)</text>
        <dbReference type="Rhea" id="RHEA:21448"/>
        <dbReference type="Rhea" id="RHEA-COMP:10000"/>
        <dbReference type="Rhea" id="RHEA-COMP:10001"/>
        <dbReference type="ChEBI" id="CHEBI:15377"/>
        <dbReference type="ChEBI" id="CHEBI:15378"/>
        <dbReference type="ChEBI" id="CHEBI:17997"/>
        <dbReference type="ChEBI" id="CHEBI:18276"/>
        <dbReference type="ChEBI" id="CHEBI:28938"/>
        <dbReference type="ChEBI" id="CHEBI:30616"/>
        <dbReference type="ChEBI" id="CHEBI:33737"/>
        <dbReference type="ChEBI" id="CHEBI:33738"/>
        <dbReference type="ChEBI" id="CHEBI:43474"/>
        <dbReference type="ChEBI" id="CHEBI:456216"/>
        <dbReference type="EC" id="1.18.6.1"/>
    </reaction>
</comment>
<dbReference type="PROSITE" id="PS00692">
    <property type="entry name" value="NIFH_FRXC_2"/>
    <property type="match status" value="1"/>
</dbReference>
<comment type="subunit">
    <text evidence="4">Homodimer.</text>
</comment>
<organism evidence="13 14">
    <name type="scientific">Olsenella absiana</name>
    <dbReference type="NCBI Taxonomy" id="3115222"/>
    <lineage>
        <taxon>Bacteria</taxon>
        <taxon>Bacillati</taxon>
        <taxon>Actinomycetota</taxon>
        <taxon>Coriobacteriia</taxon>
        <taxon>Coriobacteriales</taxon>
        <taxon>Atopobiaceae</taxon>
        <taxon>Olsenella</taxon>
    </lineage>
</organism>
<evidence type="ECO:0000256" key="8">
    <source>
        <dbReference type="ARBA" id="ARBA00022840"/>
    </source>
</evidence>
<dbReference type="RefSeq" id="WP_330958964.1">
    <property type="nucleotide sequence ID" value="NZ_JAZGJQ010000015.1"/>
</dbReference>
<dbReference type="PROSITE" id="PS00746">
    <property type="entry name" value="NIFH_FRXC_1"/>
    <property type="match status" value="1"/>
</dbReference>
<dbReference type="Pfam" id="PF00142">
    <property type="entry name" value="Fer4_NifH"/>
    <property type="match status" value="1"/>
</dbReference>
<gene>
    <name evidence="13" type="ORF">VXJ25_09425</name>
</gene>
<dbReference type="PIRSF" id="PIRSF000363">
    <property type="entry name" value="Nitrogenase_iron"/>
    <property type="match status" value="1"/>
</dbReference>
<keyword evidence="6 12" id="KW-0479">Metal-binding</keyword>
<evidence type="ECO:0000256" key="2">
    <source>
        <dbReference type="ARBA" id="ARBA00002234"/>
    </source>
</evidence>
<protein>
    <recommendedName>
        <fullName evidence="5">nitrogenase</fullName>
        <ecNumber evidence="5">1.18.6.1</ecNumber>
    </recommendedName>
</protein>
<evidence type="ECO:0000256" key="1">
    <source>
        <dbReference type="ARBA" id="ARBA00001966"/>
    </source>
</evidence>
<keyword evidence="10 12" id="KW-0411">Iron-sulfur</keyword>
<dbReference type="EC" id="1.18.6.1" evidence="5"/>
<evidence type="ECO:0000313" key="14">
    <source>
        <dbReference type="Proteomes" id="UP001332931"/>
    </source>
</evidence>
<keyword evidence="7 12" id="KW-0547">Nucleotide-binding</keyword>
<dbReference type="PROSITE" id="PS51026">
    <property type="entry name" value="NIFH_FRXC_3"/>
    <property type="match status" value="1"/>
</dbReference>
<dbReference type="SUPFAM" id="SSF52540">
    <property type="entry name" value="P-loop containing nucleoside triphosphate hydrolases"/>
    <property type="match status" value="1"/>
</dbReference>
<comment type="function">
    <text evidence="2">The key enzymatic reactions in nitrogen fixation are catalyzed by the nitrogenase complex, which has 2 components: the iron protein and the molybdenum-iron protein.</text>
</comment>
<comment type="similarity">
    <text evidence="3 12">Belongs to the NifH/BchL/ChlL family.</text>
</comment>
<dbReference type="EMBL" id="JAZGJQ010000015">
    <property type="protein sequence ID" value="MEE6148196.1"/>
    <property type="molecule type" value="Genomic_DNA"/>
</dbReference>
<keyword evidence="8 12" id="KW-0067">ATP-binding</keyword>
<evidence type="ECO:0000256" key="9">
    <source>
        <dbReference type="ARBA" id="ARBA00023004"/>
    </source>
</evidence>
<proteinExistence type="inferred from homology"/>
<evidence type="ECO:0000256" key="10">
    <source>
        <dbReference type="ARBA" id="ARBA00023014"/>
    </source>
</evidence>
<keyword evidence="9 12" id="KW-0408">Iron</keyword>
<dbReference type="PANTHER" id="PTHR42864">
    <property type="entry name" value="LIGHT-INDEPENDENT PROTOCHLOROPHYLLIDE REDUCTASE IRON-SULFUR ATP-BINDING PROTEIN"/>
    <property type="match status" value="1"/>
</dbReference>
<dbReference type="InterPro" id="IPR027417">
    <property type="entry name" value="P-loop_NTPase"/>
</dbReference>
<dbReference type="PRINTS" id="PR00091">
    <property type="entry name" value="NITROGNASEII"/>
</dbReference>